<sequence length="664" mass="75468">MASEKPSMASITRAQGPSFTKFANIPTMKGPFYITVSFIEYLNRYSKDLQRQFAARRPPWKGFLRSGPQPGVYWKPKRPTHESQCPRDELPSPPSNSPLESLPLELLENIAEALPTARDKVYLASTSKALRVQLGRDNNRFWHRALSKVVKYKKYNSEIDYHAKVLDFLAGKEKGCYRCLSRVSTCDLLIDDKQYKTVCSACRYIDFRDYIEIVNKYPEMQFPDNLKAVCHHKREVHVPLIHIDVVRRIIKEQNILRNERLVTQPDFRFLAHWNKAVSHIHNLGTANVLLIHRLLEHYETEPYEKYHVIKSPEEFRKFMEAVVLAPLMQPAGPFIYPTELYQLVHISANFIAHSSSESTVTELADAQAARLIAVLLDEGSTTASIFDPPNLQRAFLLPIWIREYIADNSHKMFRERKYKGKSSRCCFCVAGQFDRILEDDVSENVLNRWNATSQDHTTTLLELGKIMSYDDPFRPTSNNMEPPPLSVQINPSMTSVNLSPPSFRRPSRNTPSPKTRAARQAAIRYNTRVTDLDKIHTRVQDFAFQAGLELQTAIKHPGHATKRLSGALASTVAKSTEIGESLASVGEAGGRMGFEQLARGYGQVAKRAKRAARRASIAISGQPKQDGGMGEYGSDDDFEEFIDERDTDEDCGLMDWPIGIKDHH</sequence>
<protein>
    <recommendedName>
        <fullName evidence="4">F-box domain-containing protein</fullName>
    </recommendedName>
</protein>
<evidence type="ECO:0008006" key="4">
    <source>
        <dbReference type="Google" id="ProtNLM"/>
    </source>
</evidence>
<dbReference type="Proteomes" id="UP001375240">
    <property type="component" value="Unassembled WGS sequence"/>
</dbReference>
<gene>
    <name evidence="2" type="ORF">TWF696_004730</name>
</gene>
<accession>A0AAV9V1C4</accession>
<evidence type="ECO:0000313" key="2">
    <source>
        <dbReference type="EMBL" id="KAK6352727.1"/>
    </source>
</evidence>
<feature type="region of interest" description="Disordered" evidence="1">
    <location>
        <begin position="67"/>
        <end position="98"/>
    </location>
</feature>
<dbReference type="InterPro" id="IPR036047">
    <property type="entry name" value="F-box-like_dom_sf"/>
</dbReference>
<feature type="region of interest" description="Disordered" evidence="1">
    <location>
        <begin position="614"/>
        <end position="643"/>
    </location>
</feature>
<evidence type="ECO:0000313" key="3">
    <source>
        <dbReference type="Proteomes" id="UP001375240"/>
    </source>
</evidence>
<evidence type="ECO:0000256" key="1">
    <source>
        <dbReference type="SAM" id="MobiDB-lite"/>
    </source>
</evidence>
<feature type="compositionally biased region" description="Basic and acidic residues" evidence="1">
    <location>
        <begin position="79"/>
        <end position="90"/>
    </location>
</feature>
<dbReference type="EMBL" id="JAVHNQ010000003">
    <property type="protein sequence ID" value="KAK6352727.1"/>
    <property type="molecule type" value="Genomic_DNA"/>
</dbReference>
<organism evidence="2 3">
    <name type="scientific">Orbilia brochopaga</name>
    <dbReference type="NCBI Taxonomy" id="3140254"/>
    <lineage>
        <taxon>Eukaryota</taxon>
        <taxon>Fungi</taxon>
        <taxon>Dikarya</taxon>
        <taxon>Ascomycota</taxon>
        <taxon>Pezizomycotina</taxon>
        <taxon>Orbiliomycetes</taxon>
        <taxon>Orbiliales</taxon>
        <taxon>Orbiliaceae</taxon>
        <taxon>Orbilia</taxon>
    </lineage>
</organism>
<keyword evidence="3" id="KW-1185">Reference proteome</keyword>
<name>A0AAV9V1C4_9PEZI</name>
<comment type="caution">
    <text evidence="2">The sequence shown here is derived from an EMBL/GenBank/DDBJ whole genome shotgun (WGS) entry which is preliminary data.</text>
</comment>
<reference evidence="2 3" key="1">
    <citation type="submission" date="2019-10" db="EMBL/GenBank/DDBJ databases">
        <authorList>
            <person name="Palmer J.M."/>
        </authorList>
    </citation>
    <scope>NUCLEOTIDE SEQUENCE [LARGE SCALE GENOMIC DNA]</scope>
    <source>
        <strain evidence="2 3">TWF696</strain>
    </source>
</reference>
<proteinExistence type="predicted"/>
<feature type="region of interest" description="Disordered" evidence="1">
    <location>
        <begin position="495"/>
        <end position="518"/>
    </location>
</feature>
<feature type="compositionally biased region" description="Acidic residues" evidence="1">
    <location>
        <begin position="633"/>
        <end position="643"/>
    </location>
</feature>
<dbReference type="SUPFAM" id="SSF81383">
    <property type="entry name" value="F-box domain"/>
    <property type="match status" value="1"/>
</dbReference>
<dbReference type="AlphaFoldDB" id="A0AAV9V1C4"/>